<reference evidence="2 3" key="1">
    <citation type="journal article" date="2016" name="Proc. Natl. Acad. Sci. U.S.A.">
        <title>Lipid metabolic changes in an early divergent fungus govern the establishment of a mutualistic symbiosis with endobacteria.</title>
        <authorList>
            <person name="Lastovetsky O.A."/>
            <person name="Gaspar M.L."/>
            <person name="Mondo S.J."/>
            <person name="LaButti K.M."/>
            <person name="Sandor L."/>
            <person name="Grigoriev I.V."/>
            <person name="Henry S.A."/>
            <person name="Pawlowska T.E."/>
        </authorList>
    </citation>
    <scope>NUCLEOTIDE SEQUENCE [LARGE SCALE GENOMIC DNA]</scope>
    <source>
        <strain evidence="2 3">ATCC 52813</strain>
    </source>
</reference>
<feature type="transmembrane region" description="Helical" evidence="1">
    <location>
        <begin position="12"/>
        <end position="30"/>
    </location>
</feature>
<evidence type="ECO:0000256" key="1">
    <source>
        <dbReference type="SAM" id="Phobius"/>
    </source>
</evidence>
<protein>
    <submittedName>
        <fullName evidence="2">Uncharacterized protein</fullName>
    </submittedName>
</protein>
<name>A0A2G4T837_RHIZD</name>
<dbReference type="Proteomes" id="UP000242254">
    <property type="component" value="Unassembled WGS sequence"/>
</dbReference>
<keyword evidence="1" id="KW-0812">Transmembrane</keyword>
<proteinExistence type="predicted"/>
<accession>A0A2G4T837</accession>
<keyword evidence="1" id="KW-0472">Membrane</keyword>
<evidence type="ECO:0000313" key="3">
    <source>
        <dbReference type="Proteomes" id="UP000242254"/>
    </source>
</evidence>
<keyword evidence="1" id="KW-1133">Transmembrane helix</keyword>
<gene>
    <name evidence="2" type="ORF">RHIMIDRAFT_253221</name>
</gene>
<sequence>MSIIAIEPYDIFYRVLFLTIEIWDIIITLIKANQKDNSYTTLHLKTLKKEVY</sequence>
<dbReference type="EMBL" id="KZ303842">
    <property type="protein sequence ID" value="PHZ17161.1"/>
    <property type="molecule type" value="Genomic_DNA"/>
</dbReference>
<evidence type="ECO:0000313" key="2">
    <source>
        <dbReference type="EMBL" id="PHZ17161.1"/>
    </source>
</evidence>
<organism evidence="2 3">
    <name type="scientific">Rhizopus microsporus ATCC 52813</name>
    <dbReference type="NCBI Taxonomy" id="1340429"/>
    <lineage>
        <taxon>Eukaryota</taxon>
        <taxon>Fungi</taxon>
        <taxon>Fungi incertae sedis</taxon>
        <taxon>Mucoromycota</taxon>
        <taxon>Mucoromycotina</taxon>
        <taxon>Mucoromycetes</taxon>
        <taxon>Mucorales</taxon>
        <taxon>Mucorineae</taxon>
        <taxon>Rhizopodaceae</taxon>
        <taxon>Rhizopus</taxon>
    </lineage>
</organism>
<dbReference type="AlphaFoldDB" id="A0A2G4T837"/>
<dbReference type="RefSeq" id="XP_023470869.1">
    <property type="nucleotide sequence ID" value="XM_023611006.1"/>
</dbReference>
<dbReference type="GeneID" id="35441996"/>
<keyword evidence="3" id="KW-1185">Reference proteome</keyword>